<keyword evidence="4" id="KW-0175">Coiled coil</keyword>
<dbReference type="InterPro" id="IPR012590">
    <property type="entry name" value="POPLD_dom"/>
</dbReference>
<evidence type="ECO:0000259" key="6">
    <source>
        <dbReference type="Pfam" id="PF08170"/>
    </source>
</evidence>
<dbReference type="Pfam" id="PF06978">
    <property type="entry name" value="POP1_N"/>
    <property type="match status" value="2"/>
</dbReference>
<evidence type="ECO:0000256" key="1">
    <source>
        <dbReference type="ARBA" id="ARBA00004123"/>
    </source>
</evidence>
<feature type="domain" description="Pop1 N-terminal" evidence="5">
    <location>
        <begin position="102"/>
        <end position="177"/>
    </location>
</feature>
<dbReference type="Proteomes" id="UP001154078">
    <property type="component" value="Chromosome 1"/>
</dbReference>
<feature type="domain" description="POP1 C-terminal" evidence="7">
    <location>
        <begin position="599"/>
        <end position="761"/>
    </location>
</feature>
<dbReference type="GO" id="GO:0005655">
    <property type="term" value="C:nucleolar ribonuclease P complex"/>
    <property type="evidence" value="ECO:0007669"/>
    <property type="project" value="InterPro"/>
</dbReference>
<dbReference type="OrthoDB" id="442863at2759"/>
<evidence type="ECO:0000313" key="8">
    <source>
        <dbReference type="EMBL" id="CAH0546428.1"/>
    </source>
</evidence>
<feature type="domain" description="POPLD" evidence="6">
    <location>
        <begin position="463"/>
        <end position="552"/>
    </location>
</feature>
<organism evidence="8 9">
    <name type="scientific">Brassicogethes aeneus</name>
    <name type="common">Rape pollen beetle</name>
    <name type="synonym">Meligethes aeneus</name>
    <dbReference type="NCBI Taxonomy" id="1431903"/>
    <lineage>
        <taxon>Eukaryota</taxon>
        <taxon>Metazoa</taxon>
        <taxon>Ecdysozoa</taxon>
        <taxon>Arthropoda</taxon>
        <taxon>Hexapoda</taxon>
        <taxon>Insecta</taxon>
        <taxon>Pterygota</taxon>
        <taxon>Neoptera</taxon>
        <taxon>Endopterygota</taxon>
        <taxon>Coleoptera</taxon>
        <taxon>Polyphaga</taxon>
        <taxon>Cucujiformia</taxon>
        <taxon>Nitidulidae</taxon>
        <taxon>Meligethinae</taxon>
        <taxon>Brassicogethes</taxon>
    </lineage>
</organism>
<comment type="subcellular location">
    <subcellularLocation>
        <location evidence="1">Nucleus</location>
    </subcellularLocation>
</comment>
<dbReference type="InterPro" id="IPR055079">
    <property type="entry name" value="POP1_C"/>
</dbReference>
<dbReference type="GO" id="GO:0001682">
    <property type="term" value="P:tRNA 5'-leader removal"/>
    <property type="evidence" value="ECO:0007669"/>
    <property type="project" value="InterPro"/>
</dbReference>
<evidence type="ECO:0000256" key="4">
    <source>
        <dbReference type="SAM" id="Coils"/>
    </source>
</evidence>
<dbReference type="Pfam" id="PF22770">
    <property type="entry name" value="POP1_C"/>
    <property type="match status" value="1"/>
</dbReference>
<dbReference type="AlphaFoldDB" id="A0A9P0F8W6"/>
<feature type="domain" description="Pop1 N-terminal" evidence="5">
    <location>
        <begin position="27"/>
        <end position="100"/>
    </location>
</feature>
<evidence type="ECO:0000259" key="7">
    <source>
        <dbReference type="Pfam" id="PF22770"/>
    </source>
</evidence>
<dbReference type="SUPFAM" id="SSF103025">
    <property type="entry name" value="Folate-binding domain"/>
    <property type="match status" value="1"/>
</dbReference>
<evidence type="ECO:0000313" key="9">
    <source>
        <dbReference type="Proteomes" id="UP001154078"/>
    </source>
</evidence>
<dbReference type="InterPro" id="IPR039182">
    <property type="entry name" value="Pop1"/>
</dbReference>
<protein>
    <submittedName>
        <fullName evidence="8">Uncharacterized protein</fullName>
    </submittedName>
</protein>
<dbReference type="InterPro" id="IPR027266">
    <property type="entry name" value="TrmE/GcvT-like"/>
</dbReference>
<dbReference type="Pfam" id="PF08170">
    <property type="entry name" value="POPLD"/>
    <property type="match status" value="1"/>
</dbReference>
<dbReference type="Gene3D" id="3.30.1360.120">
    <property type="entry name" value="Probable tRNA modification gtpase trme, domain 1"/>
    <property type="match status" value="1"/>
</dbReference>
<feature type="coiled-coil region" evidence="4">
    <location>
        <begin position="636"/>
        <end position="667"/>
    </location>
</feature>
<accession>A0A9P0F8W6</accession>
<name>A0A9P0F8W6_BRAAE</name>
<proteinExistence type="predicted"/>
<evidence type="ECO:0000256" key="3">
    <source>
        <dbReference type="ARBA" id="ARBA00023242"/>
    </source>
</evidence>
<dbReference type="InterPro" id="IPR009723">
    <property type="entry name" value="Pop1_N"/>
</dbReference>
<dbReference type="EMBL" id="OV121132">
    <property type="protein sequence ID" value="CAH0546428.1"/>
    <property type="molecule type" value="Genomic_DNA"/>
</dbReference>
<sequence>MDDTAMFEPDMLGKDDTLPQTVTLPQFTAARGKEVQIMKKTLGSSMIYTNKLAFQKLPRYMRRRAMSHNVKRLPRRLREIHKNQITKSGLPQKTKRPSRKYVRRPYNLNSDYMRRRRRVYWLDTHIWHAKRFFMTEKWGCKIPFKPCDRSFKACYRATRNHCLLQDISYYKCIELKGDYSGIVEKFKRLINSKNGLTIGAKTYESGKREGTIYLYKFGSNNECIGKVNFLWKPIEVKHKRTLWLWLHPALYSKALETIVLCFDLKTCLDIDAENLTEMYFNDEFELTDITSELSRFRLTGPLATAVLQKCFVPFEETIDECIDWIGDYKEKHEFDFSNNLEVWNDLSHVSTFSQIPPHIVLSLIIRDPRFNLPKTRTKALPGYENFPEFHYDNSKDINKSPLWSNTVRAAVKHAKITNHKVIELRQDILVPGTDLESKGLPIPILLIQRPGCKNIDTPGYGSGWDVILPGGWAQPTWISLIMFGARSGGLQETNTITFEMGQNDSLEPDTEAGAREEADVSEKCREVYFRKPPNKRINFNKFNISSPLCCNWKLLLSEWQSKNVEHFFVLRDKSILKNIQDLLTSKTSTNMLGQCSQNCLIPVKITVTKGQLKKFAIICLPLDNDFKKEPKESKTIDVLQQKRKDLRKEHKQLLKRLRKRRIRAKENGKVIHIDKDMLLNYTKEMRSLWLPEPRTIRKSCSREVIGFVKHGDFSLSLGKSSAVGYIVISALQNILNQKHKNKLLLRNNNSMQYRLGELKIICD</sequence>
<dbReference type="GO" id="GO:0000172">
    <property type="term" value="C:ribonuclease MRP complex"/>
    <property type="evidence" value="ECO:0007669"/>
    <property type="project" value="InterPro"/>
</dbReference>
<dbReference type="PANTHER" id="PTHR22731:SF3">
    <property type="entry name" value="RIBONUCLEASES P_MRP PROTEIN SUBUNIT POP1"/>
    <property type="match status" value="1"/>
</dbReference>
<keyword evidence="3" id="KW-0539">Nucleus</keyword>
<gene>
    <name evidence="8" type="ORF">MELIAE_LOCUS599</name>
</gene>
<dbReference type="PANTHER" id="PTHR22731">
    <property type="entry name" value="RIBONUCLEASES P/MRP PROTEIN SUBUNIT POP1"/>
    <property type="match status" value="1"/>
</dbReference>
<reference evidence="8" key="1">
    <citation type="submission" date="2021-12" db="EMBL/GenBank/DDBJ databases">
        <authorList>
            <person name="King R."/>
        </authorList>
    </citation>
    <scope>NUCLEOTIDE SEQUENCE</scope>
</reference>
<evidence type="ECO:0000256" key="2">
    <source>
        <dbReference type="ARBA" id="ARBA00022694"/>
    </source>
</evidence>
<evidence type="ECO:0000259" key="5">
    <source>
        <dbReference type="Pfam" id="PF06978"/>
    </source>
</evidence>
<keyword evidence="9" id="KW-1185">Reference proteome</keyword>
<keyword evidence="2" id="KW-0819">tRNA processing</keyword>